<reference evidence="1" key="1">
    <citation type="submission" date="2016-01" db="EMBL/GenBank/DDBJ databases">
        <authorList>
            <person name="Peeters C."/>
        </authorList>
    </citation>
    <scope>NUCLEOTIDE SEQUENCE [LARGE SCALE GENOMIC DNA]</scope>
    <source>
        <strain evidence="1">LMG 29323</strain>
    </source>
</reference>
<organism evidence="1 2">
    <name type="scientific">Caballeronia pedi</name>
    <dbReference type="NCBI Taxonomy" id="1777141"/>
    <lineage>
        <taxon>Bacteria</taxon>
        <taxon>Pseudomonadati</taxon>
        <taxon>Pseudomonadota</taxon>
        <taxon>Betaproteobacteria</taxon>
        <taxon>Burkholderiales</taxon>
        <taxon>Burkholderiaceae</taxon>
        <taxon>Caballeronia</taxon>
    </lineage>
</organism>
<gene>
    <name evidence="1" type="ORF">AWB80_01176</name>
</gene>
<dbReference type="EMBL" id="FCOE02000003">
    <property type="protein sequence ID" value="SAK48055.1"/>
    <property type="molecule type" value="Genomic_DNA"/>
</dbReference>
<protein>
    <submittedName>
        <fullName evidence="1">Uncharacterized protein</fullName>
    </submittedName>
</protein>
<accession>A0A157ZRC8</accession>
<dbReference type="AlphaFoldDB" id="A0A157ZRC8"/>
<evidence type="ECO:0000313" key="2">
    <source>
        <dbReference type="Proteomes" id="UP000054911"/>
    </source>
</evidence>
<sequence>MCRLSFETDVQLPSISADLSAYDGRYLSRFIGTRRVFKEGTAVTFRTAILYGNRVSRVLYGDKRAVVRLAHEDVQGPRWSQTRREAHTDCVYHRARSGWQEGRPFPCPHLHVRFNSRPARVRPSHCKTRTSPRRSSFLSALALRNASQADVCSSHLRGSKVMPSQRSTVPGSAAKVGGHEAAIAEWQSRVRRLSTYQLVELE</sequence>
<keyword evidence="2" id="KW-1185">Reference proteome</keyword>
<proteinExistence type="predicted"/>
<name>A0A157ZRC8_9BURK</name>
<evidence type="ECO:0000313" key="1">
    <source>
        <dbReference type="EMBL" id="SAK48055.1"/>
    </source>
</evidence>
<dbReference type="Proteomes" id="UP000054911">
    <property type="component" value="Unassembled WGS sequence"/>
</dbReference>
<comment type="caution">
    <text evidence="1">The sequence shown here is derived from an EMBL/GenBank/DDBJ whole genome shotgun (WGS) entry which is preliminary data.</text>
</comment>